<dbReference type="GeneID" id="28861754"/>
<keyword evidence="1" id="KW-1133">Transmembrane helix</keyword>
<proteinExistence type="predicted"/>
<dbReference type="OrthoDB" id="671439at2759"/>
<name>A0A1B7YPG6_COLHI</name>
<keyword evidence="1" id="KW-0812">Transmembrane</keyword>
<dbReference type="KEGG" id="chig:CH63R_02672"/>
<dbReference type="InterPro" id="IPR013830">
    <property type="entry name" value="SGNH_hydro"/>
</dbReference>
<sequence length="431" mass="46524">MTWTPPVHLQFLAAVASLKLVIGLTKRVFYYAVTSGAAGSPEPSQCAVVVFIAVGVVGVSLVIGRWNLAASSTASLTSESIVPSAMRAAMPCKQPRGDCGLQRGVGFCWLPAETARQVSSFCLSTAIQSPLTQENALDDGIHNHPPHKQPDFLISSLGNTSSLVSATVFEMARPYPQIVLFGDSLFQGSAVTFDGFSFQAELQCRVMRRYDVVNRGFSGWNTANAVKYLPEMFPPPSDSGPQLKYLLVLLGANDAVQPMNTTTQHVPLKVYKENLVKIVTHPNITAHKPKILLVTPPPIDEIRITQLDLAWGHSKPTRTSKISAEYTQAARDVAADVPGVTLIDLWQALMDHAVSKTPGFKAGGPLLGTPELGEQGGLAGLLPDGLHMSGEAYRVFYETVAPHIGQEWAGLPEDDRTGYVFPDWRDLNPPA</sequence>
<dbReference type="Proteomes" id="UP000092177">
    <property type="component" value="Chromosome 2"/>
</dbReference>
<dbReference type="SUPFAM" id="SSF52266">
    <property type="entry name" value="SGNH hydrolase"/>
    <property type="match status" value="1"/>
</dbReference>
<accession>A0A1B7YPG6</accession>
<dbReference type="AlphaFoldDB" id="A0A1B7YPG6"/>
<feature type="domain" description="SGNH hydrolase-type esterase" evidence="2">
    <location>
        <begin position="180"/>
        <end position="394"/>
    </location>
</feature>
<gene>
    <name evidence="3" type="ORF">CH63R_02672</name>
</gene>
<evidence type="ECO:0000313" key="3">
    <source>
        <dbReference type="EMBL" id="OBR13946.1"/>
    </source>
</evidence>
<evidence type="ECO:0000259" key="2">
    <source>
        <dbReference type="Pfam" id="PF13472"/>
    </source>
</evidence>
<dbReference type="Pfam" id="PF13472">
    <property type="entry name" value="Lipase_GDSL_2"/>
    <property type="match status" value="1"/>
</dbReference>
<dbReference type="RefSeq" id="XP_018162463.1">
    <property type="nucleotide sequence ID" value="XM_018297647.1"/>
</dbReference>
<dbReference type="VEuPathDB" id="FungiDB:CH63R_02672"/>
<protein>
    <submittedName>
        <fullName evidence="3">GDSL-like Lipase/Acylhydrolase</fullName>
    </submittedName>
</protein>
<feature type="transmembrane region" description="Helical" evidence="1">
    <location>
        <begin position="47"/>
        <end position="68"/>
    </location>
</feature>
<dbReference type="CDD" id="cd01838">
    <property type="entry name" value="Isoamyl_acetate_hydrolase_like"/>
    <property type="match status" value="1"/>
</dbReference>
<keyword evidence="4" id="KW-1185">Reference proteome</keyword>
<dbReference type="InterPro" id="IPR036514">
    <property type="entry name" value="SGNH_hydro_sf"/>
</dbReference>
<reference evidence="4" key="1">
    <citation type="journal article" date="2017" name="BMC Genomics">
        <title>Gapless genome assembly of Colletotrichum higginsianum reveals chromosome structure and association of transposable elements with secondary metabolite gene clusters.</title>
        <authorList>
            <person name="Dallery J.-F."/>
            <person name="Lapalu N."/>
            <person name="Zampounis A."/>
            <person name="Pigne S."/>
            <person name="Luyten I."/>
            <person name="Amselem J."/>
            <person name="Wittenberg A.H.J."/>
            <person name="Zhou S."/>
            <person name="de Queiroz M.V."/>
            <person name="Robin G.P."/>
            <person name="Auger A."/>
            <person name="Hainaut M."/>
            <person name="Henrissat B."/>
            <person name="Kim K.-T."/>
            <person name="Lee Y.-H."/>
            <person name="Lespinet O."/>
            <person name="Schwartz D.C."/>
            <person name="Thon M.R."/>
            <person name="O'Connell R.J."/>
        </authorList>
    </citation>
    <scope>NUCLEOTIDE SEQUENCE [LARGE SCALE GENOMIC DNA]</scope>
    <source>
        <strain evidence="4">IMI 349063</strain>
    </source>
</reference>
<evidence type="ECO:0000313" key="4">
    <source>
        <dbReference type="Proteomes" id="UP000092177"/>
    </source>
</evidence>
<evidence type="ECO:0000256" key="1">
    <source>
        <dbReference type="SAM" id="Phobius"/>
    </source>
</evidence>
<comment type="caution">
    <text evidence="3">The sequence shown here is derived from an EMBL/GenBank/DDBJ whole genome shotgun (WGS) entry which is preliminary data.</text>
</comment>
<dbReference type="Gene3D" id="3.40.50.1110">
    <property type="entry name" value="SGNH hydrolase"/>
    <property type="match status" value="1"/>
</dbReference>
<dbReference type="PANTHER" id="PTHR14209:SF19">
    <property type="entry name" value="ISOAMYL ACETATE-HYDROLYZING ESTERASE 1 HOMOLOG"/>
    <property type="match status" value="1"/>
</dbReference>
<keyword evidence="3" id="KW-0378">Hydrolase</keyword>
<dbReference type="InterPro" id="IPR045136">
    <property type="entry name" value="Iah1-like"/>
</dbReference>
<organism evidence="3 4">
    <name type="scientific">Colletotrichum higginsianum (strain IMI 349063)</name>
    <name type="common">Crucifer anthracnose fungus</name>
    <dbReference type="NCBI Taxonomy" id="759273"/>
    <lineage>
        <taxon>Eukaryota</taxon>
        <taxon>Fungi</taxon>
        <taxon>Dikarya</taxon>
        <taxon>Ascomycota</taxon>
        <taxon>Pezizomycotina</taxon>
        <taxon>Sordariomycetes</taxon>
        <taxon>Hypocreomycetidae</taxon>
        <taxon>Glomerellales</taxon>
        <taxon>Glomerellaceae</taxon>
        <taxon>Colletotrichum</taxon>
        <taxon>Colletotrichum destructivum species complex</taxon>
    </lineage>
</organism>
<dbReference type="GO" id="GO:0016787">
    <property type="term" value="F:hydrolase activity"/>
    <property type="evidence" value="ECO:0007669"/>
    <property type="project" value="UniProtKB-KW"/>
</dbReference>
<dbReference type="PANTHER" id="PTHR14209">
    <property type="entry name" value="ISOAMYL ACETATE-HYDROLYZING ESTERASE 1"/>
    <property type="match status" value="1"/>
</dbReference>
<dbReference type="EMBL" id="LTAN01000002">
    <property type="protein sequence ID" value="OBR13946.1"/>
    <property type="molecule type" value="Genomic_DNA"/>
</dbReference>
<keyword evidence="1" id="KW-0472">Membrane</keyword>